<dbReference type="GO" id="GO:0006813">
    <property type="term" value="P:potassium ion transport"/>
    <property type="evidence" value="ECO:0007669"/>
    <property type="project" value="InterPro"/>
</dbReference>
<protein>
    <submittedName>
        <fullName evidence="2">TrkA-N domain protein</fullName>
    </submittedName>
</protein>
<feature type="domain" description="RCK N-terminal" evidence="1">
    <location>
        <begin position="14"/>
        <end position="129"/>
    </location>
</feature>
<dbReference type="Proteomes" id="UP000007954">
    <property type="component" value="Chromosome"/>
</dbReference>
<dbReference type="AlphaFoldDB" id="G0LFL0"/>
<dbReference type="HOGENOM" id="CLU_1933182_0_0_2"/>
<dbReference type="Gene3D" id="3.40.50.720">
    <property type="entry name" value="NAD(P)-binding Rossmann-like Domain"/>
    <property type="match status" value="1"/>
</dbReference>
<dbReference type="PROSITE" id="PS51201">
    <property type="entry name" value="RCK_N"/>
    <property type="match status" value="1"/>
</dbReference>
<dbReference type="GeneID" id="12448947"/>
<accession>G0LFL0</accession>
<dbReference type="InterPro" id="IPR036291">
    <property type="entry name" value="NAD(P)-bd_dom_sf"/>
</dbReference>
<dbReference type="OrthoDB" id="289108at2157"/>
<dbReference type="RefSeq" id="WP_011572805.1">
    <property type="nucleotide sequence ID" value="NC_017459.1"/>
</dbReference>
<reference evidence="2 3" key="1">
    <citation type="journal article" date="2011" name="PLoS ONE">
        <title>Haloquadratum walsbyi: limited diversity in a global pond.</title>
        <authorList>
            <person name="Dyall-Smith M."/>
            <person name="Pfeiffer F."/>
            <person name="Klee K."/>
            <person name="Palm P."/>
            <person name="Gross K."/>
            <person name="Schuster S.C."/>
            <person name="Rampp M."/>
            <person name="Oesterhelt D."/>
        </authorList>
    </citation>
    <scope>NUCLEOTIDE SEQUENCE [LARGE SCALE GENOMIC DNA]</scope>
    <source>
        <strain evidence="3">DSM 16854 / JCM 12705 / C23</strain>
    </source>
</reference>
<name>G0LFL0_HALWC</name>
<dbReference type="PANTHER" id="PTHR43833">
    <property type="entry name" value="POTASSIUM CHANNEL PROTEIN 2-RELATED-RELATED"/>
    <property type="match status" value="1"/>
</dbReference>
<dbReference type="KEGG" id="hwc:Hqrw_4045"/>
<evidence type="ECO:0000313" key="3">
    <source>
        <dbReference type="Proteomes" id="UP000007954"/>
    </source>
</evidence>
<dbReference type="InterPro" id="IPR050721">
    <property type="entry name" value="Trk_Ktr_HKT_K-transport"/>
</dbReference>
<evidence type="ECO:0000313" key="2">
    <source>
        <dbReference type="EMBL" id="CCC41773.1"/>
    </source>
</evidence>
<proteinExistence type="predicted"/>
<dbReference type="EMBL" id="FR746099">
    <property type="protein sequence ID" value="CCC41773.1"/>
    <property type="molecule type" value="Genomic_DNA"/>
</dbReference>
<dbReference type="Pfam" id="PF02254">
    <property type="entry name" value="TrkA_N"/>
    <property type="match status" value="1"/>
</dbReference>
<gene>
    <name evidence="2" type="ordered locus">Hqrw_4045</name>
</gene>
<dbReference type="SUPFAM" id="SSF51735">
    <property type="entry name" value="NAD(P)-binding Rossmann-fold domains"/>
    <property type="match status" value="1"/>
</dbReference>
<sequence length="137" mass="14810">MFQFINNSQCRDSQTTHFVLGDNHTGVAIAERLQMDGQSVTMVNETDTSDTVAVIQGSPTDIELLIESGLGTAKSVIIGTQSDARNFLIAQLVRAHFDVPQITVLVYDPERLSAVAEAGHEPLCVTTVVSETVVEHV</sequence>
<organism evidence="2 3">
    <name type="scientific">Haloquadratum walsbyi (strain DSM 16854 / JCM 12705 / C23)</name>
    <dbReference type="NCBI Taxonomy" id="768065"/>
    <lineage>
        <taxon>Archaea</taxon>
        <taxon>Methanobacteriati</taxon>
        <taxon>Methanobacteriota</taxon>
        <taxon>Stenosarchaea group</taxon>
        <taxon>Halobacteria</taxon>
        <taxon>Halobacteriales</taxon>
        <taxon>Haloferacaceae</taxon>
        <taxon>Haloquadratum</taxon>
    </lineage>
</organism>
<evidence type="ECO:0000259" key="1">
    <source>
        <dbReference type="PROSITE" id="PS51201"/>
    </source>
</evidence>
<dbReference type="InterPro" id="IPR003148">
    <property type="entry name" value="RCK_N"/>
</dbReference>